<accession>A0A9P6XHG8</accession>
<dbReference type="PANTHER" id="PTHR28243">
    <property type="entry name" value="AGL049CP"/>
    <property type="match status" value="1"/>
</dbReference>
<proteinExistence type="predicted"/>
<dbReference type="PANTHER" id="PTHR28243:SF1">
    <property type="entry name" value="PYRIDOXAMINE 5'-PHOSPHATE OXIDASE ALR4036 FAMILY FMN-BINDING DOMAIN-CONTAINING PROTEIN"/>
    <property type="match status" value="1"/>
</dbReference>
<evidence type="ECO:0008006" key="3">
    <source>
        <dbReference type="Google" id="ProtNLM"/>
    </source>
</evidence>
<dbReference type="Proteomes" id="UP000716291">
    <property type="component" value="Unassembled WGS sequence"/>
</dbReference>
<keyword evidence="2" id="KW-1185">Reference proteome</keyword>
<dbReference type="InterPro" id="IPR012349">
    <property type="entry name" value="Split_barrel_FMN-bd"/>
</dbReference>
<organism evidence="1 2">
    <name type="scientific">Rhizopus oryzae</name>
    <name type="common">Mucormycosis agent</name>
    <name type="synonym">Rhizopus arrhizus var. delemar</name>
    <dbReference type="NCBI Taxonomy" id="64495"/>
    <lineage>
        <taxon>Eukaryota</taxon>
        <taxon>Fungi</taxon>
        <taxon>Fungi incertae sedis</taxon>
        <taxon>Mucoromycota</taxon>
        <taxon>Mucoromycotina</taxon>
        <taxon>Mucoromycetes</taxon>
        <taxon>Mucorales</taxon>
        <taxon>Mucorineae</taxon>
        <taxon>Rhizopodaceae</taxon>
        <taxon>Rhizopus</taxon>
    </lineage>
</organism>
<dbReference type="AlphaFoldDB" id="A0A9P6XHG8"/>
<sequence>MTSLPSSPTLMHHDLTPPPWNHSLSNSFKKNYENKERTIYLPMSNMRRSGEISMHCLPFKGFLEGHHLQYLKFTLAMNDHMLMGDIKSDRHGRISWIMPHTQEYYLFKGKFSIASSPLQLTRYPPPKISEKDDYWENQRIELWKELDEKTRTTFSWPSRGDTPRANFIPLETVSEQVAMDNFCLLIYKITEVEHLDHSTFPPKRMLYTLPPKSNLWKVDTANP</sequence>
<protein>
    <recommendedName>
        <fullName evidence="3">Pyridoxamine 5'-phosphate oxidase Alr4036 family FMN-binding domain-containing protein</fullName>
    </recommendedName>
</protein>
<dbReference type="EMBL" id="JAANQT010000152">
    <property type="protein sequence ID" value="KAG1313929.1"/>
    <property type="molecule type" value="Genomic_DNA"/>
</dbReference>
<evidence type="ECO:0000313" key="2">
    <source>
        <dbReference type="Proteomes" id="UP000716291"/>
    </source>
</evidence>
<dbReference type="SUPFAM" id="SSF50475">
    <property type="entry name" value="FMN-binding split barrel"/>
    <property type="match status" value="1"/>
</dbReference>
<name>A0A9P6XHG8_RHIOR</name>
<dbReference type="Gene3D" id="2.30.110.10">
    <property type="entry name" value="Electron Transport, Fmn-binding Protein, Chain A"/>
    <property type="match status" value="1"/>
</dbReference>
<comment type="caution">
    <text evidence="1">The sequence shown here is derived from an EMBL/GenBank/DDBJ whole genome shotgun (WGS) entry which is preliminary data.</text>
</comment>
<evidence type="ECO:0000313" key="1">
    <source>
        <dbReference type="EMBL" id="KAG1313929.1"/>
    </source>
</evidence>
<gene>
    <name evidence="1" type="ORF">G6F64_001871</name>
</gene>
<reference evidence="1" key="1">
    <citation type="journal article" date="2020" name="Microb. Genom.">
        <title>Genetic diversity of clinical and environmental Mucorales isolates obtained from an investigation of mucormycosis cases among solid organ transplant recipients.</title>
        <authorList>
            <person name="Nguyen M.H."/>
            <person name="Kaul D."/>
            <person name="Muto C."/>
            <person name="Cheng S.J."/>
            <person name="Richter R.A."/>
            <person name="Bruno V.M."/>
            <person name="Liu G."/>
            <person name="Beyhan S."/>
            <person name="Sundermann A.J."/>
            <person name="Mounaud S."/>
            <person name="Pasculle A.W."/>
            <person name="Nierman W.C."/>
            <person name="Driscoll E."/>
            <person name="Cumbie R."/>
            <person name="Clancy C.J."/>
            <person name="Dupont C.L."/>
        </authorList>
    </citation>
    <scope>NUCLEOTIDE SEQUENCE</scope>
    <source>
        <strain evidence="1">GL11</strain>
    </source>
</reference>